<sequence length="283" mass="28373">MSTAADDATGRPEPEVVVLDDADALAGHVAGLLLAQVAASLDERPAPAPVHVVLTGGRVGGKTLEAVAAAAADGEAAGLDWGRVHLWFGDERFLPSGDDERNDVLAEGALLTAPALHGARWHRFPAPVDGAGSPADQAGQAAARYAADLSAAADDLGEGGTTGTAGVPAFDVLMLGVGPDGHVASLFPGSSTLGERGVPVVVETDAPKPPPLRLSLGVDAVRAAARVWLVVAGDDKAQAVARGLDPAEDAARTPAVLARGRLATTWLVDRAAASRLTGASAEG</sequence>
<evidence type="ECO:0000256" key="5">
    <source>
        <dbReference type="ARBA" id="ARBA00013198"/>
    </source>
</evidence>
<keyword evidence="10" id="KW-1185">Reference proteome</keyword>
<reference evidence="9 10" key="1">
    <citation type="journal article" date="2015" name="Stand. Genomic Sci.">
        <title>Genomic Encyclopedia of Bacterial and Archaeal Type Strains, Phase III: the genomes of soil and plant-associated and newly described type strains.</title>
        <authorList>
            <person name="Whitman W.B."/>
            <person name="Woyke T."/>
            <person name="Klenk H.P."/>
            <person name="Zhou Y."/>
            <person name="Lilburn T.G."/>
            <person name="Beck B.J."/>
            <person name="De Vos P."/>
            <person name="Vandamme P."/>
            <person name="Eisen J.A."/>
            <person name="Garrity G."/>
            <person name="Hugenholtz P."/>
            <person name="Kyrpides N.C."/>
        </authorList>
    </citation>
    <scope>NUCLEOTIDE SEQUENCE [LARGE SCALE GENOMIC DNA]</scope>
    <source>
        <strain evidence="9 10">CECT 7306</strain>
    </source>
</reference>
<dbReference type="AlphaFoldDB" id="A0A3N1HSS9"/>
<keyword evidence="7" id="KW-0378">Hydrolase</keyword>
<comment type="function">
    <text evidence="2 7">Hydrolysis of 6-phosphogluconolactone to 6-phosphogluconate.</text>
</comment>
<dbReference type="InterPro" id="IPR039104">
    <property type="entry name" value="6PGL"/>
</dbReference>
<comment type="similarity">
    <text evidence="4 7">Belongs to the glucosamine/galactosamine-6-phosphate isomerase family. 6-phosphogluconolactonase subfamily.</text>
</comment>
<comment type="pathway">
    <text evidence="3 7">Carbohydrate degradation; pentose phosphate pathway; D-ribulose 5-phosphate from D-glucose 6-phosphate (oxidative stage): step 2/3.</text>
</comment>
<name>A0A3N1HSS9_9ACTN</name>
<evidence type="ECO:0000256" key="3">
    <source>
        <dbReference type="ARBA" id="ARBA00004961"/>
    </source>
</evidence>
<dbReference type="Pfam" id="PF01182">
    <property type="entry name" value="Glucosamine_iso"/>
    <property type="match status" value="1"/>
</dbReference>
<dbReference type="GO" id="GO:0005975">
    <property type="term" value="P:carbohydrate metabolic process"/>
    <property type="evidence" value="ECO:0007669"/>
    <property type="project" value="UniProtKB-UniRule"/>
</dbReference>
<dbReference type="InterPro" id="IPR037171">
    <property type="entry name" value="NagB/RpiA_transferase-like"/>
</dbReference>
<organism evidence="9 10">
    <name type="scientific">Pseudokineococcus lusitanus</name>
    <dbReference type="NCBI Taxonomy" id="763993"/>
    <lineage>
        <taxon>Bacteria</taxon>
        <taxon>Bacillati</taxon>
        <taxon>Actinomycetota</taxon>
        <taxon>Actinomycetes</taxon>
        <taxon>Kineosporiales</taxon>
        <taxon>Kineosporiaceae</taxon>
        <taxon>Pseudokineococcus</taxon>
    </lineage>
</organism>
<accession>A0A3N1HSS9</accession>
<feature type="domain" description="Glucosamine/galactosamine-6-phosphate isomerase" evidence="8">
    <location>
        <begin position="21"/>
        <end position="266"/>
    </location>
</feature>
<dbReference type="PANTHER" id="PTHR11054:SF0">
    <property type="entry name" value="6-PHOSPHOGLUCONOLACTONASE"/>
    <property type="match status" value="1"/>
</dbReference>
<gene>
    <name evidence="7" type="primary">pgl</name>
    <name evidence="9" type="ORF">EDC03_0048</name>
</gene>
<evidence type="ECO:0000256" key="2">
    <source>
        <dbReference type="ARBA" id="ARBA00002681"/>
    </source>
</evidence>
<dbReference type="UniPathway" id="UPA00115">
    <property type="reaction ID" value="UER00409"/>
</dbReference>
<proteinExistence type="inferred from homology"/>
<dbReference type="InParanoid" id="A0A3N1HSS9"/>
<dbReference type="InterPro" id="IPR005900">
    <property type="entry name" value="6-phosphogluconolactonase_DevB"/>
</dbReference>
<evidence type="ECO:0000313" key="9">
    <source>
        <dbReference type="EMBL" id="ROP45446.1"/>
    </source>
</evidence>
<dbReference type="GO" id="GO:0006098">
    <property type="term" value="P:pentose-phosphate shunt"/>
    <property type="evidence" value="ECO:0007669"/>
    <property type="project" value="UniProtKB-UniPathway"/>
</dbReference>
<dbReference type="GO" id="GO:0017057">
    <property type="term" value="F:6-phosphogluconolactonase activity"/>
    <property type="evidence" value="ECO:0007669"/>
    <property type="project" value="UniProtKB-UniRule"/>
</dbReference>
<evidence type="ECO:0000256" key="7">
    <source>
        <dbReference type="RuleBase" id="RU365095"/>
    </source>
</evidence>
<dbReference type="PANTHER" id="PTHR11054">
    <property type="entry name" value="6-PHOSPHOGLUCONOLACTONASE"/>
    <property type="match status" value="1"/>
</dbReference>
<evidence type="ECO:0000259" key="8">
    <source>
        <dbReference type="Pfam" id="PF01182"/>
    </source>
</evidence>
<evidence type="ECO:0000256" key="4">
    <source>
        <dbReference type="ARBA" id="ARBA00010662"/>
    </source>
</evidence>
<dbReference type="NCBIfam" id="TIGR01198">
    <property type="entry name" value="pgl"/>
    <property type="match status" value="1"/>
</dbReference>
<evidence type="ECO:0000256" key="1">
    <source>
        <dbReference type="ARBA" id="ARBA00000832"/>
    </source>
</evidence>
<evidence type="ECO:0000256" key="6">
    <source>
        <dbReference type="ARBA" id="ARBA00020337"/>
    </source>
</evidence>
<protein>
    <recommendedName>
        <fullName evidence="6 7">6-phosphogluconolactonase</fullName>
        <shortName evidence="7">6PGL</shortName>
        <ecNumber evidence="5 7">3.1.1.31</ecNumber>
    </recommendedName>
</protein>
<comment type="caution">
    <text evidence="9">The sequence shown here is derived from an EMBL/GenBank/DDBJ whole genome shotgun (WGS) entry which is preliminary data.</text>
</comment>
<dbReference type="RefSeq" id="WP_123378228.1">
    <property type="nucleotide sequence ID" value="NZ_RJKN01000001.1"/>
</dbReference>
<dbReference type="SUPFAM" id="SSF100950">
    <property type="entry name" value="NagB/RpiA/CoA transferase-like"/>
    <property type="match status" value="1"/>
</dbReference>
<comment type="catalytic activity">
    <reaction evidence="1 7">
        <text>6-phospho-D-glucono-1,5-lactone + H2O = 6-phospho-D-gluconate + H(+)</text>
        <dbReference type="Rhea" id="RHEA:12556"/>
        <dbReference type="ChEBI" id="CHEBI:15377"/>
        <dbReference type="ChEBI" id="CHEBI:15378"/>
        <dbReference type="ChEBI" id="CHEBI:57955"/>
        <dbReference type="ChEBI" id="CHEBI:58759"/>
        <dbReference type="EC" id="3.1.1.31"/>
    </reaction>
</comment>
<dbReference type="InterPro" id="IPR006148">
    <property type="entry name" value="Glc/Gal-6P_isomerase"/>
</dbReference>
<dbReference type="Proteomes" id="UP000276232">
    <property type="component" value="Unassembled WGS sequence"/>
</dbReference>
<dbReference type="FunCoup" id="A0A3N1HSS9">
    <property type="interactions" value="315"/>
</dbReference>
<dbReference type="EC" id="3.1.1.31" evidence="5 7"/>
<dbReference type="OrthoDB" id="9810967at2"/>
<evidence type="ECO:0000313" key="10">
    <source>
        <dbReference type="Proteomes" id="UP000276232"/>
    </source>
</evidence>
<dbReference type="Gene3D" id="3.40.50.1360">
    <property type="match status" value="1"/>
</dbReference>
<dbReference type="EMBL" id="RJKN01000001">
    <property type="protein sequence ID" value="ROP45446.1"/>
    <property type="molecule type" value="Genomic_DNA"/>
</dbReference>